<keyword evidence="6" id="KW-1185">Reference proteome</keyword>
<dbReference type="EMBL" id="JAMKFB020000004">
    <property type="protein sequence ID" value="KAL0195531.1"/>
    <property type="molecule type" value="Genomic_DNA"/>
</dbReference>
<gene>
    <name evidence="5" type="ORF">M9458_009103</name>
</gene>
<dbReference type="Gene3D" id="1.10.565.10">
    <property type="entry name" value="Retinoid X Receptor"/>
    <property type="match status" value="1"/>
</dbReference>
<feature type="region of interest" description="Disordered" evidence="4">
    <location>
        <begin position="1"/>
        <end position="36"/>
    </location>
</feature>
<evidence type="ECO:0000256" key="1">
    <source>
        <dbReference type="ARBA" id="ARBA00023015"/>
    </source>
</evidence>
<feature type="compositionally biased region" description="Basic and acidic residues" evidence="4">
    <location>
        <begin position="8"/>
        <end position="29"/>
    </location>
</feature>
<comment type="caution">
    <text evidence="5">The sequence shown here is derived from an EMBL/GenBank/DDBJ whole genome shotgun (WGS) entry which is preliminary data.</text>
</comment>
<keyword evidence="3" id="KW-0675">Receptor</keyword>
<feature type="non-terminal residue" evidence="5">
    <location>
        <position position="66"/>
    </location>
</feature>
<keyword evidence="2" id="KW-0804">Transcription</keyword>
<reference evidence="5 6" key="1">
    <citation type="submission" date="2024-05" db="EMBL/GenBank/DDBJ databases">
        <title>Genome sequencing and assembly of Indian major carp, Cirrhinus mrigala (Hamilton, 1822).</title>
        <authorList>
            <person name="Mohindra V."/>
            <person name="Chowdhury L.M."/>
            <person name="Lal K."/>
            <person name="Jena J.K."/>
        </authorList>
    </citation>
    <scope>NUCLEOTIDE SEQUENCE [LARGE SCALE GENOMIC DNA]</scope>
    <source>
        <strain evidence="5">CM1030</strain>
        <tissue evidence="5">Blood</tissue>
    </source>
</reference>
<name>A0ABD0RAY9_CIRMR</name>
<sequence>IRFGRIPQSEKQRLKAEQDVSGKEEHKSQQPDTKSLARQMHEAYLKHFHMNKAKARVFLMGKTSTP</sequence>
<keyword evidence="1" id="KW-0805">Transcription regulation</keyword>
<evidence type="ECO:0000313" key="6">
    <source>
        <dbReference type="Proteomes" id="UP001529510"/>
    </source>
</evidence>
<dbReference type="Proteomes" id="UP001529510">
    <property type="component" value="Unassembled WGS sequence"/>
</dbReference>
<dbReference type="AlphaFoldDB" id="A0ABD0RAY9"/>
<accession>A0ABD0RAY9</accession>
<proteinExistence type="predicted"/>
<protein>
    <submittedName>
        <fullName evidence="5">Uncharacterized protein</fullName>
    </submittedName>
</protein>
<evidence type="ECO:0000256" key="3">
    <source>
        <dbReference type="ARBA" id="ARBA00023170"/>
    </source>
</evidence>
<organism evidence="5 6">
    <name type="scientific">Cirrhinus mrigala</name>
    <name type="common">Mrigala</name>
    <dbReference type="NCBI Taxonomy" id="683832"/>
    <lineage>
        <taxon>Eukaryota</taxon>
        <taxon>Metazoa</taxon>
        <taxon>Chordata</taxon>
        <taxon>Craniata</taxon>
        <taxon>Vertebrata</taxon>
        <taxon>Euteleostomi</taxon>
        <taxon>Actinopterygii</taxon>
        <taxon>Neopterygii</taxon>
        <taxon>Teleostei</taxon>
        <taxon>Ostariophysi</taxon>
        <taxon>Cypriniformes</taxon>
        <taxon>Cyprinidae</taxon>
        <taxon>Labeoninae</taxon>
        <taxon>Labeonini</taxon>
        <taxon>Cirrhinus</taxon>
    </lineage>
</organism>
<dbReference type="InterPro" id="IPR035500">
    <property type="entry name" value="NHR-like_dom_sf"/>
</dbReference>
<feature type="non-terminal residue" evidence="5">
    <location>
        <position position="1"/>
    </location>
</feature>
<evidence type="ECO:0000256" key="2">
    <source>
        <dbReference type="ARBA" id="ARBA00023163"/>
    </source>
</evidence>
<evidence type="ECO:0000313" key="5">
    <source>
        <dbReference type="EMBL" id="KAL0195531.1"/>
    </source>
</evidence>
<evidence type="ECO:0000256" key="4">
    <source>
        <dbReference type="SAM" id="MobiDB-lite"/>
    </source>
</evidence>